<keyword evidence="4" id="KW-0496">Mitochondrion</keyword>
<dbReference type="AlphaFoldDB" id="A0A316YCU3"/>
<evidence type="ECO:0000256" key="7">
    <source>
        <dbReference type="ARBA" id="ARBA00035179"/>
    </source>
</evidence>
<dbReference type="Proteomes" id="UP000245768">
    <property type="component" value="Unassembled WGS sequence"/>
</dbReference>
<name>A0A316YCU3_9BASI</name>
<keyword evidence="10" id="KW-1185">Reference proteome</keyword>
<evidence type="ECO:0000256" key="3">
    <source>
        <dbReference type="ARBA" id="ARBA00022980"/>
    </source>
</evidence>
<gene>
    <name evidence="9" type="ORF">FA10DRAFT_304465</name>
</gene>
<evidence type="ECO:0000313" key="10">
    <source>
        <dbReference type="Proteomes" id="UP000245768"/>
    </source>
</evidence>
<comment type="subcellular location">
    <subcellularLocation>
        <location evidence="1">Mitochondrion</location>
    </subcellularLocation>
</comment>
<evidence type="ECO:0000256" key="6">
    <source>
        <dbReference type="ARBA" id="ARBA00033752"/>
    </source>
</evidence>
<dbReference type="PANTHER" id="PTHR28595:SF1">
    <property type="entry name" value="LARGE RIBOSOMAL SUBUNIT PROTEIN ML54"/>
    <property type="match status" value="1"/>
</dbReference>
<evidence type="ECO:0000256" key="5">
    <source>
        <dbReference type="ARBA" id="ARBA00023274"/>
    </source>
</evidence>
<evidence type="ECO:0000256" key="8">
    <source>
        <dbReference type="SAM" id="MobiDB-lite"/>
    </source>
</evidence>
<dbReference type="GO" id="GO:0003735">
    <property type="term" value="F:structural constituent of ribosome"/>
    <property type="evidence" value="ECO:0007669"/>
    <property type="project" value="TreeGrafter"/>
</dbReference>
<dbReference type="GeneID" id="37047279"/>
<feature type="region of interest" description="Disordered" evidence="8">
    <location>
        <begin position="109"/>
        <end position="181"/>
    </location>
</feature>
<sequence>MRVHACRLSQSVASSSSVAALLPRKVSPSVFSKAYATDAAQGQADSTAERLAVHAGATSGKKQLLSSCREGTPLTGLSIEKDRPDPLAKADEAYPAWLWSIVGDSDLVSGSPSSSGGAAGASTMTKGEARAAQKRSVKAARAQQRRGGVDGSADSVAAGNSAKAVGQRDAAEQRFASAEASIRAAEAAEAARAEARRSLRRANREAIKARNFVGSS</sequence>
<keyword evidence="5" id="KW-0687">Ribonucleoprotein</keyword>
<keyword evidence="2" id="KW-0809">Transit peptide</keyword>
<keyword evidence="3" id="KW-0689">Ribosomal protein</keyword>
<dbReference type="STRING" id="215250.A0A316YCU3"/>
<proteinExistence type="inferred from homology"/>
<accession>A0A316YCU3</accession>
<comment type="similarity">
    <text evidence="6">Belongs to the mitochondrion-specific ribosomal protein mL54 family.</text>
</comment>
<dbReference type="InParanoid" id="A0A316YCU3"/>
<dbReference type="GO" id="GO:0005762">
    <property type="term" value="C:mitochondrial large ribosomal subunit"/>
    <property type="evidence" value="ECO:0007669"/>
    <property type="project" value="TreeGrafter"/>
</dbReference>
<evidence type="ECO:0000256" key="1">
    <source>
        <dbReference type="ARBA" id="ARBA00004173"/>
    </source>
</evidence>
<evidence type="ECO:0000313" key="9">
    <source>
        <dbReference type="EMBL" id="PWN87052.1"/>
    </source>
</evidence>
<evidence type="ECO:0000256" key="4">
    <source>
        <dbReference type="ARBA" id="ARBA00023128"/>
    </source>
</evidence>
<dbReference type="EMBL" id="KZ819641">
    <property type="protein sequence ID" value="PWN87052.1"/>
    <property type="molecule type" value="Genomic_DNA"/>
</dbReference>
<feature type="compositionally biased region" description="Low complexity" evidence="8">
    <location>
        <begin position="109"/>
        <end position="122"/>
    </location>
</feature>
<dbReference type="InterPro" id="IPR013870">
    <property type="entry name" value="Ribosomal_mL54"/>
</dbReference>
<organism evidence="9 10">
    <name type="scientific">Acaromyces ingoldii</name>
    <dbReference type="NCBI Taxonomy" id="215250"/>
    <lineage>
        <taxon>Eukaryota</taxon>
        <taxon>Fungi</taxon>
        <taxon>Dikarya</taxon>
        <taxon>Basidiomycota</taxon>
        <taxon>Ustilaginomycotina</taxon>
        <taxon>Exobasidiomycetes</taxon>
        <taxon>Exobasidiales</taxon>
        <taxon>Cryptobasidiaceae</taxon>
        <taxon>Acaromyces</taxon>
    </lineage>
</organism>
<dbReference type="PANTHER" id="PTHR28595">
    <property type="entry name" value="39S RIBOSOMAL PROTEIN L54, MITOCHONDRIAL"/>
    <property type="match status" value="1"/>
</dbReference>
<dbReference type="OrthoDB" id="10252718at2759"/>
<evidence type="ECO:0000256" key="2">
    <source>
        <dbReference type="ARBA" id="ARBA00022946"/>
    </source>
</evidence>
<dbReference type="RefSeq" id="XP_025374250.1">
    <property type="nucleotide sequence ID" value="XM_025525363.1"/>
</dbReference>
<protein>
    <recommendedName>
        <fullName evidence="7">Large ribosomal subunit protein mL54</fullName>
    </recommendedName>
</protein>
<dbReference type="Pfam" id="PF08561">
    <property type="entry name" value="Ribosomal_L37"/>
    <property type="match status" value="1"/>
</dbReference>
<reference evidence="9 10" key="1">
    <citation type="journal article" date="2018" name="Mol. Biol. Evol.">
        <title>Broad Genomic Sampling Reveals a Smut Pathogenic Ancestry of the Fungal Clade Ustilaginomycotina.</title>
        <authorList>
            <person name="Kijpornyongpan T."/>
            <person name="Mondo S.J."/>
            <person name="Barry K."/>
            <person name="Sandor L."/>
            <person name="Lee J."/>
            <person name="Lipzen A."/>
            <person name="Pangilinan J."/>
            <person name="LaButti K."/>
            <person name="Hainaut M."/>
            <person name="Henrissat B."/>
            <person name="Grigoriev I.V."/>
            <person name="Spatafora J.W."/>
            <person name="Aime M.C."/>
        </authorList>
    </citation>
    <scope>NUCLEOTIDE SEQUENCE [LARGE SCALE GENOMIC DNA]</scope>
    <source>
        <strain evidence="9 10">MCA 4198</strain>
    </source>
</reference>